<accession>A0A9D1V7I3</accession>
<feature type="transmembrane region" description="Helical" evidence="2">
    <location>
        <begin position="6"/>
        <end position="25"/>
    </location>
</feature>
<name>A0A9D1V7I3_9FIRM</name>
<dbReference type="EMBL" id="DXFX01000043">
    <property type="protein sequence ID" value="HIX07459.1"/>
    <property type="molecule type" value="Genomic_DNA"/>
</dbReference>
<evidence type="ECO:0000313" key="4">
    <source>
        <dbReference type="Proteomes" id="UP000824204"/>
    </source>
</evidence>
<organism evidence="3 4">
    <name type="scientific">Candidatus Borkfalkia faecipullorum</name>
    <dbReference type="NCBI Taxonomy" id="2838510"/>
    <lineage>
        <taxon>Bacteria</taxon>
        <taxon>Bacillati</taxon>
        <taxon>Bacillota</taxon>
        <taxon>Clostridia</taxon>
        <taxon>Christensenellales</taxon>
        <taxon>Christensenellaceae</taxon>
        <taxon>Candidatus Borkfalkia</taxon>
    </lineage>
</organism>
<evidence type="ECO:0000313" key="3">
    <source>
        <dbReference type="EMBL" id="HIX07459.1"/>
    </source>
</evidence>
<dbReference type="Proteomes" id="UP000824204">
    <property type="component" value="Unassembled WGS sequence"/>
</dbReference>
<keyword evidence="2" id="KW-1133">Transmembrane helix</keyword>
<comment type="caution">
    <text evidence="3">The sequence shown here is derived from an EMBL/GenBank/DDBJ whole genome shotgun (WGS) entry which is preliminary data.</text>
</comment>
<evidence type="ECO:0000256" key="2">
    <source>
        <dbReference type="SAM" id="Phobius"/>
    </source>
</evidence>
<reference evidence="3" key="1">
    <citation type="journal article" date="2021" name="PeerJ">
        <title>Extensive microbial diversity within the chicken gut microbiome revealed by metagenomics and culture.</title>
        <authorList>
            <person name="Gilroy R."/>
            <person name="Ravi A."/>
            <person name="Getino M."/>
            <person name="Pursley I."/>
            <person name="Horton D.L."/>
            <person name="Alikhan N.F."/>
            <person name="Baker D."/>
            <person name="Gharbi K."/>
            <person name="Hall N."/>
            <person name="Watson M."/>
            <person name="Adriaenssens E.M."/>
            <person name="Foster-Nyarko E."/>
            <person name="Jarju S."/>
            <person name="Secka A."/>
            <person name="Antonio M."/>
            <person name="Oren A."/>
            <person name="Chaudhuri R.R."/>
            <person name="La Ragione R."/>
            <person name="Hildebrand F."/>
            <person name="Pallen M.J."/>
        </authorList>
    </citation>
    <scope>NUCLEOTIDE SEQUENCE</scope>
    <source>
        <strain evidence="3">811</strain>
    </source>
</reference>
<sequence length="275" mass="31105">MEVFYVVITCVFIVLLLAAIIMWIVDGKMENARKDALLNRVQNGTAMRVEEDGTLYLKVEDGVVSLCGSEAPAQAAPAASAAPAEEKPVVEAYEETAADAVEDEDDNLQELVEKYGEITDNSVVFEANKQQKESFIDKYAALSAEDRNRYDSIVAYILSNADCRKVEASNAVTFKCKTDKIMRAVIKRGVVVLNFLLINTDLGRFVREEGIKAIKINPVVIKLESDSDLLLAKQTADITIENIREEQQYRKERNKELRRRRYRQQEEENKEEENS</sequence>
<keyword evidence="2" id="KW-0812">Transmembrane</keyword>
<reference evidence="3" key="2">
    <citation type="submission" date="2021-04" db="EMBL/GenBank/DDBJ databases">
        <authorList>
            <person name="Gilroy R."/>
        </authorList>
    </citation>
    <scope>NUCLEOTIDE SEQUENCE</scope>
    <source>
        <strain evidence="3">811</strain>
    </source>
</reference>
<protein>
    <submittedName>
        <fullName evidence="3">Uncharacterized protein</fullName>
    </submittedName>
</protein>
<proteinExistence type="predicted"/>
<gene>
    <name evidence="3" type="ORF">H9741_03235</name>
</gene>
<dbReference type="AlphaFoldDB" id="A0A9D1V7I3"/>
<feature type="region of interest" description="Disordered" evidence="1">
    <location>
        <begin position="254"/>
        <end position="275"/>
    </location>
</feature>
<evidence type="ECO:0000256" key="1">
    <source>
        <dbReference type="SAM" id="MobiDB-lite"/>
    </source>
</evidence>
<keyword evidence="2" id="KW-0472">Membrane</keyword>
<feature type="compositionally biased region" description="Basic and acidic residues" evidence="1">
    <location>
        <begin position="263"/>
        <end position="275"/>
    </location>
</feature>